<comment type="caution">
    <text evidence="1">The sequence shown here is derived from an EMBL/GenBank/DDBJ whole genome shotgun (WGS) entry which is preliminary data.</text>
</comment>
<proteinExistence type="predicted"/>
<dbReference type="EMBL" id="BARV01000485">
    <property type="protein sequence ID" value="GAH99018.1"/>
    <property type="molecule type" value="Genomic_DNA"/>
</dbReference>
<reference evidence="1" key="1">
    <citation type="journal article" date="2014" name="Front. Microbiol.">
        <title>High frequency of phylogenetically diverse reductive dehalogenase-homologous genes in deep subseafloor sedimentary metagenomes.</title>
        <authorList>
            <person name="Kawai M."/>
            <person name="Futagami T."/>
            <person name="Toyoda A."/>
            <person name="Takaki Y."/>
            <person name="Nishi S."/>
            <person name="Hori S."/>
            <person name="Arai W."/>
            <person name="Tsubouchi T."/>
            <person name="Morono Y."/>
            <person name="Uchiyama I."/>
            <person name="Ito T."/>
            <person name="Fujiyama A."/>
            <person name="Inagaki F."/>
            <person name="Takami H."/>
        </authorList>
    </citation>
    <scope>NUCLEOTIDE SEQUENCE</scope>
    <source>
        <strain evidence="1">Expedition CK06-06</strain>
    </source>
</reference>
<dbReference type="AlphaFoldDB" id="X1LY31"/>
<organism evidence="1">
    <name type="scientific">marine sediment metagenome</name>
    <dbReference type="NCBI Taxonomy" id="412755"/>
    <lineage>
        <taxon>unclassified sequences</taxon>
        <taxon>metagenomes</taxon>
        <taxon>ecological metagenomes</taxon>
    </lineage>
</organism>
<accession>X1LY31</accession>
<evidence type="ECO:0000313" key="1">
    <source>
        <dbReference type="EMBL" id="GAH99018.1"/>
    </source>
</evidence>
<protein>
    <submittedName>
        <fullName evidence="1">Uncharacterized protein</fullName>
    </submittedName>
</protein>
<name>X1LY31_9ZZZZ</name>
<sequence>MWNPLDLFRKREKDPDKVRAGYLGGIASGEARRNRHLEKAIIGDILNSTPELSIVRAIGEKYDIELSDKELITLIPYLTGLKEILNDKDRFKKPIKYDL</sequence>
<gene>
    <name evidence="1" type="ORF">S06H3_01824</name>
</gene>